<keyword evidence="8" id="KW-0418">Kinase</keyword>
<dbReference type="InterPro" id="IPR027417">
    <property type="entry name" value="P-loop_NTPase"/>
</dbReference>
<sequence length="227" mass="25486">MPRGQLILIEGLDRSGKSTQASILASKFSQNKLIKFPNRSTAIGKIINEYLTNTAFQLNDQSTHLLFSANRWELNREMQDLLNLGYFVVLDRYIYSGIAYTLAKNDIDDSRISSSSGGGENTNLADIDWLLGPDKGLPKPDLTLFLTLSMEEISKRKGWGEERYELQQFQNKVKQCFLKVLNNTEDPSIEIVDVGANSIDQVSNQIWDIVVSHGANVLVDKPIAFIT</sequence>
<dbReference type="Gene3D" id="3.40.50.300">
    <property type="entry name" value="P-loop containing nucleotide triphosphate hydrolases"/>
    <property type="match status" value="1"/>
</dbReference>
<proteinExistence type="inferred from homology"/>
<evidence type="ECO:0000256" key="5">
    <source>
        <dbReference type="ARBA" id="ARBA00022679"/>
    </source>
</evidence>
<keyword evidence="9" id="KW-0067">ATP-binding</keyword>
<dbReference type="GO" id="GO:0006233">
    <property type="term" value="P:dTDP biosynthetic process"/>
    <property type="evidence" value="ECO:0007669"/>
    <property type="project" value="InterPro"/>
</dbReference>
<comment type="pathway">
    <text evidence="1">Pyrimidine metabolism; dTTP biosynthesis.</text>
</comment>
<dbReference type="GeneID" id="73377646"/>
<evidence type="ECO:0000256" key="2">
    <source>
        <dbReference type="ARBA" id="ARBA00009776"/>
    </source>
</evidence>
<dbReference type="FunFam" id="3.40.50.300:FF:001633">
    <property type="entry name" value="Thymidylate kinase"/>
    <property type="match status" value="1"/>
</dbReference>
<dbReference type="RefSeq" id="XP_049182873.1">
    <property type="nucleotide sequence ID" value="XM_049324158.1"/>
</dbReference>
<feature type="domain" description="Thymidylate kinase-like" evidence="10">
    <location>
        <begin position="120"/>
        <end position="206"/>
    </location>
</feature>
<keyword evidence="7" id="KW-0547">Nucleotide-binding</keyword>
<dbReference type="EMBL" id="JAHUZD010000016">
    <property type="protein sequence ID" value="KAI3407128.2"/>
    <property type="molecule type" value="Genomic_DNA"/>
</dbReference>
<dbReference type="GO" id="GO:0004798">
    <property type="term" value="F:dTMP kinase activity"/>
    <property type="evidence" value="ECO:0007669"/>
    <property type="project" value="UniProtKB-EC"/>
</dbReference>
<dbReference type="InterPro" id="IPR039430">
    <property type="entry name" value="Thymidylate_kin-like_dom"/>
</dbReference>
<comment type="similarity">
    <text evidence="2">Belongs to the thymidylate kinase family.</text>
</comment>
<comment type="caution">
    <text evidence="11">The sequence shown here is derived from an EMBL/GenBank/DDBJ whole genome shotgun (WGS) entry which is preliminary data.</text>
</comment>
<evidence type="ECO:0000313" key="12">
    <source>
        <dbReference type="Proteomes" id="UP001202479"/>
    </source>
</evidence>
<dbReference type="Proteomes" id="UP001202479">
    <property type="component" value="Unassembled WGS sequence"/>
</dbReference>
<dbReference type="GO" id="GO:0005634">
    <property type="term" value="C:nucleus"/>
    <property type="evidence" value="ECO:0007669"/>
    <property type="project" value="TreeGrafter"/>
</dbReference>
<keyword evidence="12" id="KW-1185">Reference proteome</keyword>
<gene>
    <name evidence="11" type="ORF">KGF56_000029</name>
</gene>
<dbReference type="GO" id="GO:0006235">
    <property type="term" value="P:dTTP biosynthetic process"/>
    <property type="evidence" value="ECO:0007669"/>
    <property type="project" value="TreeGrafter"/>
</dbReference>
<dbReference type="GO" id="GO:0005524">
    <property type="term" value="F:ATP binding"/>
    <property type="evidence" value="ECO:0007669"/>
    <property type="project" value="UniProtKB-KW"/>
</dbReference>
<evidence type="ECO:0000256" key="8">
    <source>
        <dbReference type="ARBA" id="ARBA00022777"/>
    </source>
</evidence>
<evidence type="ECO:0000259" key="10">
    <source>
        <dbReference type="Pfam" id="PF02223"/>
    </source>
</evidence>
<evidence type="ECO:0000256" key="9">
    <source>
        <dbReference type="ARBA" id="ARBA00022840"/>
    </source>
</evidence>
<dbReference type="Pfam" id="PF02223">
    <property type="entry name" value="Thymidylate_kin"/>
    <property type="match status" value="2"/>
</dbReference>
<dbReference type="CDD" id="cd01672">
    <property type="entry name" value="TMPK"/>
    <property type="match status" value="1"/>
</dbReference>
<dbReference type="GO" id="GO:0005829">
    <property type="term" value="C:cytosol"/>
    <property type="evidence" value="ECO:0007669"/>
    <property type="project" value="TreeGrafter"/>
</dbReference>
<keyword evidence="6" id="KW-0545">Nucleotide biosynthesis</keyword>
<keyword evidence="5" id="KW-0808">Transferase</keyword>
<protein>
    <recommendedName>
        <fullName evidence="4">Thymidylate kinase</fullName>
        <ecNumber evidence="3">2.7.4.9</ecNumber>
    </recommendedName>
</protein>
<dbReference type="GO" id="GO:0004550">
    <property type="term" value="F:nucleoside diphosphate kinase activity"/>
    <property type="evidence" value="ECO:0007669"/>
    <property type="project" value="TreeGrafter"/>
</dbReference>
<evidence type="ECO:0000256" key="6">
    <source>
        <dbReference type="ARBA" id="ARBA00022727"/>
    </source>
</evidence>
<evidence type="ECO:0000256" key="4">
    <source>
        <dbReference type="ARBA" id="ARBA00017144"/>
    </source>
</evidence>
<evidence type="ECO:0000256" key="1">
    <source>
        <dbReference type="ARBA" id="ARBA00004992"/>
    </source>
</evidence>
<dbReference type="PANTHER" id="PTHR10344:SF1">
    <property type="entry name" value="THYMIDYLATE KINASE"/>
    <property type="match status" value="1"/>
</dbReference>
<dbReference type="AlphaFoldDB" id="A0AAI9T1Z1"/>
<dbReference type="PANTHER" id="PTHR10344">
    <property type="entry name" value="THYMIDYLATE KINASE"/>
    <property type="match status" value="1"/>
</dbReference>
<dbReference type="EC" id="2.7.4.9" evidence="3"/>
<dbReference type="InterPro" id="IPR018094">
    <property type="entry name" value="Thymidylate_kinase"/>
</dbReference>
<accession>A0AAI9T1Z1</accession>
<dbReference type="NCBIfam" id="TIGR00041">
    <property type="entry name" value="DTMP_kinase"/>
    <property type="match status" value="1"/>
</dbReference>
<dbReference type="GO" id="GO:0006227">
    <property type="term" value="P:dUDP biosynthetic process"/>
    <property type="evidence" value="ECO:0007669"/>
    <property type="project" value="TreeGrafter"/>
</dbReference>
<evidence type="ECO:0000256" key="7">
    <source>
        <dbReference type="ARBA" id="ARBA00022741"/>
    </source>
</evidence>
<evidence type="ECO:0000256" key="3">
    <source>
        <dbReference type="ARBA" id="ARBA00012980"/>
    </source>
</evidence>
<reference evidence="11" key="1">
    <citation type="journal article" date="2022" name="DNA Res.">
        <title>Genome analysis of five recently described species of the CUG-Ser clade uncovers Candida theae as a new hybrid lineage with pathogenic potential in the Candida parapsilosis species complex.</title>
        <authorList>
            <person name="Mixao V."/>
            <person name="Del Olmo V."/>
            <person name="Hegedusova E."/>
            <person name="Saus E."/>
            <person name="Pryszcz L."/>
            <person name="Cillingova A."/>
            <person name="Nosek J."/>
            <person name="Gabaldon T."/>
        </authorList>
    </citation>
    <scope>NUCLEOTIDE SEQUENCE</scope>
    <source>
        <strain evidence="11">CBS 10844</strain>
    </source>
</reference>
<dbReference type="HAMAP" id="MF_00165">
    <property type="entry name" value="Thymidylate_kinase"/>
    <property type="match status" value="1"/>
</dbReference>
<dbReference type="SUPFAM" id="SSF52540">
    <property type="entry name" value="P-loop containing nucleoside triphosphate hydrolases"/>
    <property type="match status" value="1"/>
</dbReference>
<evidence type="ECO:0000313" key="11">
    <source>
        <dbReference type="EMBL" id="KAI3407128.2"/>
    </source>
</evidence>
<name>A0AAI9T1Z1_9ASCO</name>
<organism evidence="11 12">
    <name type="scientific">Candida oxycetoniae</name>
    <dbReference type="NCBI Taxonomy" id="497107"/>
    <lineage>
        <taxon>Eukaryota</taxon>
        <taxon>Fungi</taxon>
        <taxon>Dikarya</taxon>
        <taxon>Ascomycota</taxon>
        <taxon>Saccharomycotina</taxon>
        <taxon>Pichiomycetes</taxon>
        <taxon>Debaryomycetaceae</taxon>
        <taxon>Candida/Lodderomyces clade</taxon>
        <taxon>Candida</taxon>
    </lineage>
</organism>
<feature type="domain" description="Thymidylate kinase-like" evidence="10">
    <location>
        <begin position="9"/>
        <end position="108"/>
    </location>
</feature>